<dbReference type="PROSITE" id="PS51352">
    <property type="entry name" value="THIOREDOXIN_2"/>
    <property type="match status" value="1"/>
</dbReference>
<dbReference type="Pfam" id="PF00578">
    <property type="entry name" value="AhpC-TSA"/>
    <property type="match status" value="1"/>
</dbReference>
<comment type="similarity">
    <text evidence="1">Belongs to the peroxiredoxin family. AhpC/Prx1 subfamily.</text>
</comment>
<evidence type="ECO:0000259" key="11">
    <source>
        <dbReference type="PROSITE" id="PS51352"/>
    </source>
</evidence>
<evidence type="ECO:0000313" key="12">
    <source>
        <dbReference type="Proteomes" id="UP000504634"/>
    </source>
</evidence>
<dbReference type="Proteomes" id="UP000504634">
    <property type="component" value="Unplaced"/>
</dbReference>
<dbReference type="PIRSF" id="PIRSF000239">
    <property type="entry name" value="AHPC"/>
    <property type="match status" value="1"/>
</dbReference>
<dbReference type="GeneID" id="115626494"/>
<evidence type="ECO:0000256" key="5">
    <source>
        <dbReference type="ARBA" id="ARBA00023002"/>
    </source>
</evidence>
<evidence type="ECO:0000256" key="2">
    <source>
        <dbReference type="ARBA" id="ARBA00013017"/>
    </source>
</evidence>
<dbReference type="InterPro" id="IPR000866">
    <property type="entry name" value="AhpC/TSA"/>
</dbReference>
<dbReference type="InterPro" id="IPR024706">
    <property type="entry name" value="Peroxiredoxin_AhpC-typ"/>
</dbReference>
<evidence type="ECO:0000256" key="4">
    <source>
        <dbReference type="ARBA" id="ARBA00022862"/>
    </source>
</evidence>
<reference evidence="13" key="1">
    <citation type="submission" date="2025-08" db="UniProtKB">
        <authorList>
            <consortium name="RefSeq"/>
        </authorList>
    </citation>
    <scope>IDENTIFICATION</scope>
    <source>
        <strain evidence="13">11010-0011.00</strain>
        <tissue evidence="13">Whole body</tissue>
    </source>
</reference>
<dbReference type="Pfam" id="PF10417">
    <property type="entry name" value="1-cysPrx_C"/>
    <property type="match status" value="1"/>
</dbReference>
<dbReference type="GO" id="GO:0008379">
    <property type="term" value="F:thioredoxin peroxidase activity"/>
    <property type="evidence" value="ECO:0007669"/>
    <property type="project" value="TreeGrafter"/>
</dbReference>
<dbReference type="GO" id="GO:0042744">
    <property type="term" value="P:hydrogen peroxide catabolic process"/>
    <property type="evidence" value="ECO:0007669"/>
    <property type="project" value="TreeGrafter"/>
</dbReference>
<dbReference type="PANTHER" id="PTHR10681:SF163">
    <property type="entry name" value="AT16346P-RELATED"/>
    <property type="match status" value="1"/>
</dbReference>
<evidence type="ECO:0000256" key="9">
    <source>
        <dbReference type="PIRNR" id="PIRNR000239"/>
    </source>
</evidence>
<protein>
    <recommendedName>
        <fullName evidence="2">thioredoxin-dependent peroxiredoxin</fullName>
        <ecNumber evidence="2">1.11.1.24</ecNumber>
    </recommendedName>
</protein>
<dbReference type="FunFam" id="3.40.30.10:FF:000003">
    <property type="entry name" value="Peroxiredoxin 1"/>
    <property type="match status" value="1"/>
</dbReference>
<name>A0A6J2TRK1_DROLE</name>
<comment type="catalytic activity">
    <reaction evidence="8">
        <text>a hydroperoxide + [thioredoxin]-dithiol = an alcohol + [thioredoxin]-disulfide + H2O</text>
        <dbReference type="Rhea" id="RHEA:62620"/>
        <dbReference type="Rhea" id="RHEA-COMP:10698"/>
        <dbReference type="Rhea" id="RHEA-COMP:10700"/>
        <dbReference type="ChEBI" id="CHEBI:15377"/>
        <dbReference type="ChEBI" id="CHEBI:29950"/>
        <dbReference type="ChEBI" id="CHEBI:30879"/>
        <dbReference type="ChEBI" id="CHEBI:35924"/>
        <dbReference type="ChEBI" id="CHEBI:50058"/>
        <dbReference type="EC" id="1.11.1.24"/>
    </reaction>
</comment>
<sequence length="196" mass="21976">MSLIRMREAAPDFNSIALVNGCMKPIALTDFRGKYVIMLFYPAAFSNLCPTELHAFSDRAQEFRTVNCEIIACSTDSIYVHTAWAQMPRNTGGLGEMDIALMTDKSMKISQAYGVLDEATGMAHRALFIIDREGLVRQITINDLHVGRNVDEALRLVQAFQFTDEFGEVCPVNWKPGHKAIKPDSAGKEEYFKYAN</sequence>
<dbReference type="InterPro" id="IPR013766">
    <property type="entry name" value="Thioredoxin_domain"/>
</dbReference>
<dbReference type="Gene3D" id="3.40.30.10">
    <property type="entry name" value="Glutaredoxin"/>
    <property type="match status" value="1"/>
</dbReference>
<dbReference type="OrthoDB" id="185659at2759"/>
<keyword evidence="5 9" id="KW-0560">Oxidoreductase</keyword>
<keyword evidence="3 9" id="KW-0575">Peroxidase</keyword>
<proteinExistence type="inferred from homology"/>
<feature type="active site" description="Cysteine sulfenic acid (-SOH) intermediate; for peroxidase activity" evidence="10">
    <location>
        <position position="49"/>
    </location>
</feature>
<evidence type="ECO:0000256" key="10">
    <source>
        <dbReference type="PIRSR" id="PIRSR000239-1"/>
    </source>
</evidence>
<comment type="function">
    <text evidence="9">Thiol-specific peroxidase that catalyzes the reduction of hydrogen peroxide and organic hydroperoxides to water and alcohols, respectively.</text>
</comment>
<dbReference type="PANTHER" id="PTHR10681">
    <property type="entry name" value="THIOREDOXIN PEROXIDASE"/>
    <property type="match status" value="1"/>
</dbReference>
<evidence type="ECO:0000256" key="6">
    <source>
        <dbReference type="ARBA" id="ARBA00023157"/>
    </source>
</evidence>
<dbReference type="EC" id="1.11.1.24" evidence="2"/>
<dbReference type="GO" id="GO:0019430">
    <property type="term" value="P:removal of superoxide radicals"/>
    <property type="evidence" value="ECO:0007669"/>
    <property type="project" value="TreeGrafter"/>
</dbReference>
<gene>
    <name evidence="13" type="primary">LOC115626494</name>
</gene>
<dbReference type="CDD" id="cd03015">
    <property type="entry name" value="PRX_Typ2cys"/>
    <property type="match status" value="1"/>
</dbReference>
<dbReference type="RefSeq" id="XP_030377738.1">
    <property type="nucleotide sequence ID" value="XM_030521878.1"/>
</dbReference>
<feature type="domain" description="Thioredoxin" evidence="11">
    <location>
        <begin position="4"/>
        <end position="162"/>
    </location>
</feature>
<evidence type="ECO:0000256" key="1">
    <source>
        <dbReference type="ARBA" id="ARBA00009796"/>
    </source>
</evidence>
<keyword evidence="6" id="KW-1015">Disulfide bond</keyword>
<dbReference type="GO" id="GO:0045454">
    <property type="term" value="P:cell redox homeostasis"/>
    <property type="evidence" value="ECO:0007669"/>
    <property type="project" value="TreeGrafter"/>
</dbReference>
<evidence type="ECO:0000256" key="3">
    <source>
        <dbReference type="ARBA" id="ARBA00022559"/>
    </source>
</evidence>
<dbReference type="SUPFAM" id="SSF52833">
    <property type="entry name" value="Thioredoxin-like"/>
    <property type="match status" value="1"/>
</dbReference>
<dbReference type="InterPro" id="IPR019479">
    <property type="entry name" value="Peroxiredoxin_C"/>
</dbReference>
<keyword evidence="12" id="KW-1185">Reference proteome</keyword>
<keyword evidence="7 9" id="KW-0676">Redox-active center</keyword>
<dbReference type="InterPro" id="IPR050217">
    <property type="entry name" value="Peroxiredoxin"/>
</dbReference>
<dbReference type="InterPro" id="IPR036249">
    <property type="entry name" value="Thioredoxin-like_sf"/>
</dbReference>
<evidence type="ECO:0000256" key="7">
    <source>
        <dbReference type="ARBA" id="ARBA00023284"/>
    </source>
</evidence>
<keyword evidence="4 9" id="KW-0049">Antioxidant</keyword>
<accession>A0A6J2TRK1</accession>
<organism evidence="12 13">
    <name type="scientific">Drosophila lebanonensis</name>
    <name type="common">Fruit fly</name>
    <name type="synonym">Scaptodrosophila lebanonensis</name>
    <dbReference type="NCBI Taxonomy" id="7225"/>
    <lineage>
        <taxon>Eukaryota</taxon>
        <taxon>Metazoa</taxon>
        <taxon>Ecdysozoa</taxon>
        <taxon>Arthropoda</taxon>
        <taxon>Hexapoda</taxon>
        <taxon>Insecta</taxon>
        <taxon>Pterygota</taxon>
        <taxon>Neoptera</taxon>
        <taxon>Endopterygota</taxon>
        <taxon>Diptera</taxon>
        <taxon>Brachycera</taxon>
        <taxon>Muscomorpha</taxon>
        <taxon>Ephydroidea</taxon>
        <taxon>Drosophilidae</taxon>
        <taxon>Scaptodrosophila</taxon>
    </lineage>
</organism>
<evidence type="ECO:0000313" key="13">
    <source>
        <dbReference type="RefSeq" id="XP_030377738.1"/>
    </source>
</evidence>
<dbReference type="GO" id="GO:0008340">
    <property type="term" value="P:determination of adult lifespan"/>
    <property type="evidence" value="ECO:0007669"/>
    <property type="project" value="UniProtKB-ARBA"/>
</dbReference>
<dbReference type="AlphaFoldDB" id="A0A6J2TRK1"/>
<evidence type="ECO:0000256" key="8">
    <source>
        <dbReference type="ARBA" id="ARBA00049091"/>
    </source>
</evidence>
<dbReference type="GO" id="GO:0005829">
    <property type="term" value="C:cytosol"/>
    <property type="evidence" value="ECO:0007669"/>
    <property type="project" value="TreeGrafter"/>
</dbReference>